<dbReference type="SUPFAM" id="SSF52172">
    <property type="entry name" value="CheY-like"/>
    <property type="match status" value="1"/>
</dbReference>
<evidence type="ECO:0000313" key="1">
    <source>
        <dbReference type="EMBL" id="MBF1663513.1"/>
    </source>
</evidence>
<sequence>MIRVLLADDQQLIREALAALLGLEVDLEIVGQVGSGDEVLGAVALLKPDVVLLDVQMPGTLLADGIEAAAALRDAGAVSESGEPVRTLIVTTFGRPGYVRRALEAGASGFVVKDTGARQLAEAIRRVHAGLRVVDPSLAADSLVTGASPLTEREAQVLREAASGGTAQQIASALFLSAGTVRNYLSAAMAKTGASTRQDAVRIATENGWL</sequence>
<dbReference type="InterPro" id="IPR011006">
    <property type="entry name" value="CheY-like_superfamily"/>
</dbReference>
<dbReference type="InterPro" id="IPR000792">
    <property type="entry name" value="Tscrpt_reg_LuxR_C"/>
</dbReference>
<dbReference type="CDD" id="cd06170">
    <property type="entry name" value="LuxR_C_like"/>
    <property type="match status" value="1"/>
</dbReference>
<dbReference type="EMBL" id="JABZXR010000008">
    <property type="protein sequence ID" value="MBF1663513.1"/>
    <property type="molecule type" value="Genomic_DNA"/>
</dbReference>
<dbReference type="RefSeq" id="WP_070616154.1">
    <property type="nucleotide sequence ID" value="NZ_CALGWP010000035.1"/>
</dbReference>
<dbReference type="SMART" id="SM00448">
    <property type="entry name" value="REC"/>
    <property type="match status" value="1"/>
</dbReference>
<organism evidence="1 2">
    <name type="scientific">Rothia mucilaginosa</name>
    <dbReference type="NCBI Taxonomy" id="43675"/>
    <lineage>
        <taxon>Bacteria</taxon>
        <taxon>Bacillati</taxon>
        <taxon>Actinomycetota</taxon>
        <taxon>Actinomycetes</taxon>
        <taxon>Micrococcales</taxon>
        <taxon>Micrococcaceae</taxon>
        <taxon>Rothia</taxon>
    </lineage>
</organism>
<dbReference type="AlphaFoldDB" id="A0A2I1Z6C7"/>
<dbReference type="SMART" id="SM00421">
    <property type="entry name" value="HTH_LUXR"/>
    <property type="match status" value="1"/>
</dbReference>
<comment type="caution">
    <text evidence="1">The sequence shown here is derived from an EMBL/GenBank/DDBJ whole genome shotgun (WGS) entry which is preliminary data.</text>
</comment>
<dbReference type="Pfam" id="PF00196">
    <property type="entry name" value="GerE"/>
    <property type="match status" value="1"/>
</dbReference>
<dbReference type="PANTHER" id="PTHR43214:SF42">
    <property type="entry name" value="TRANSCRIPTIONAL REGULATORY PROTEIN DESR"/>
    <property type="match status" value="1"/>
</dbReference>
<dbReference type="PROSITE" id="PS50043">
    <property type="entry name" value="HTH_LUXR_2"/>
    <property type="match status" value="1"/>
</dbReference>
<dbReference type="SUPFAM" id="SSF46894">
    <property type="entry name" value="C-terminal effector domain of the bipartite response regulators"/>
    <property type="match status" value="1"/>
</dbReference>
<reference evidence="1" key="1">
    <citation type="submission" date="2020-04" db="EMBL/GenBank/DDBJ databases">
        <title>Deep metagenomics examines the oral microbiome during advanced dental caries in children, revealing novel taxa and co-occurrences with host molecules.</title>
        <authorList>
            <person name="Baker J.L."/>
            <person name="Morton J.T."/>
            <person name="Dinis M."/>
            <person name="Alvarez R."/>
            <person name="Tran N.C."/>
            <person name="Knight R."/>
            <person name="Edlund A."/>
        </authorList>
    </citation>
    <scope>NUCLEOTIDE SEQUENCE</scope>
    <source>
        <strain evidence="1">JCVI_44_bin.2</strain>
    </source>
</reference>
<dbReference type="PRINTS" id="PR00038">
    <property type="entry name" value="HTHLUXR"/>
</dbReference>
<protein>
    <submittedName>
        <fullName evidence="1">Response regulator transcription factor</fullName>
    </submittedName>
</protein>
<name>A0A2I1Z6C7_9MICC</name>
<dbReference type="PROSITE" id="PS00622">
    <property type="entry name" value="HTH_LUXR_1"/>
    <property type="match status" value="1"/>
</dbReference>
<evidence type="ECO:0000313" key="2">
    <source>
        <dbReference type="Proteomes" id="UP000756427"/>
    </source>
</evidence>
<dbReference type="PROSITE" id="PS50110">
    <property type="entry name" value="RESPONSE_REGULATORY"/>
    <property type="match status" value="1"/>
</dbReference>
<dbReference type="InterPro" id="IPR039420">
    <property type="entry name" value="WalR-like"/>
</dbReference>
<dbReference type="PANTHER" id="PTHR43214">
    <property type="entry name" value="TWO-COMPONENT RESPONSE REGULATOR"/>
    <property type="match status" value="1"/>
</dbReference>
<dbReference type="GO" id="GO:0006355">
    <property type="term" value="P:regulation of DNA-templated transcription"/>
    <property type="evidence" value="ECO:0007669"/>
    <property type="project" value="InterPro"/>
</dbReference>
<accession>A0A2I1Z6C7</accession>
<proteinExistence type="predicted"/>
<dbReference type="Gene3D" id="3.40.50.2300">
    <property type="match status" value="1"/>
</dbReference>
<gene>
    <name evidence="1" type="ORF">HXO64_03040</name>
</gene>
<dbReference type="InterPro" id="IPR016032">
    <property type="entry name" value="Sig_transdc_resp-reg_C-effctor"/>
</dbReference>
<dbReference type="GO" id="GO:0000160">
    <property type="term" value="P:phosphorelay signal transduction system"/>
    <property type="evidence" value="ECO:0007669"/>
    <property type="project" value="InterPro"/>
</dbReference>
<dbReference type="Proteomes" id="UP000756427">
    <property type="component" value="Unassembled WGS sequence"/>
</dbReference>
<dbReference type="InterPro" id="IPR001789">
    <property type="entry name" value="Sig_transdc_resp-reg_receiver"/>
</dbReference>
<dbReference type="Pfam" id="PF00072">
    <property type="entry name" value="Response_reg"/>
    <property type="match status" value="1"/>
</dbReference>
<dbReference type="GO" id="GO:0003677">
    <property type="term" value="F:DNA binding"/>
    <property type="evidence" value="ECO:0007669"/>
    <property type="project" value="InterPro"/>
</dbReference>